<evidence type="ECO:0000259" key="2">
    <source>
        <dbReference type="Pfam" id="PF01890"/>
    </source>
</evidence>
<dbReference type="InterPro" id="IPR052553">
    <property type="entry name" value="CbiG_hydrolase"/>
</dbReference>
<dbReference type="EC" id="3.7.1.12" evidence="5"/>
<evidence type="ECO:0000313" key="5">
    <source>
        <dbReference type="EMBL" id="SPC34807.1"/>
    </source>
</evidence>
<dbReference type="SUPFAM" id="SSF159672">
    <property type="entry name" value="CbiG N-terminal domain-like"/>
    <property type="match status" value="1"/>
</dbReference>
<proteinExistence type="predicted"/>
<gene>
    <name evidence="5" type="primary">cbiG</name>
    <name evidence="5" type="ORF">NCAV_1644</name>
</gene>
<dbReference type="SUPFAM" id="SSF159664">
    <property type="entry name" value="CobE/GbiG C-terminal domain-like"/>
    <property type="match status" value="1"/>
</dbReference>
<feature type="domain" description="CobE/GbiG C-terminal" evidence="2">
    <location>
        <begin position="267"/>
        <end position="397"/>
    </location>
</feature>
<dbReference type="Gene3D" id="3.30.420.180">
    <property type="entry name" value="CobE/GbiG C-terminal domain"/>
    <property type="match status" value="1"/>
</dbReference>
<evidence type="ECO:0000259" key="3">
    <source>
        <dbReference type="Pfam" id="PF11760"/>
    </source>
</evidence>
<dbReference type="GO" id="GO:0009236">
    <property type="term" value="P:cobalamin biosynthetic process"/>
    <property type="evidence" value="ECO:0007669"/>
    <property type="project" value="InterPro"/>
</dbReference>
<dbReference type="GO" id="GO:0043779">
    <property type="term" value="F:cobalt-precorrin-5A acetaldehyde-lyase activity"/>
    <property type="evidence" value="ECO:0007669"/>
    <property type="project" value="UniProtKB-EC"/>
</dbReference>
<protein>
    <submittedName>
        <fullName evidence="5">Cobalt-precorrin-5A hydrolase</fullName>
        <ecNumber evidence="5">3.7.1.12</ecNumber>
    </submittedName>
</protein>
<dbReference type="Pfam" id="PF11761">
    <property type="entry name" value="CbiG_mid"/>
    <property type="match status" value="1"/>
</dbReference>
<dbReference type="InterPro" id="IPR021745">
    <property type="entry name" value="CbiG_mid"/>
</dbReference>
<keyword evidence="6" id="KW-1185">Reference proteome</keyword>
<dbReference type="PANTHER" id="PTHR37477:SF1">
    <property type="entry name" value="COBALT-PRECORRIN-5A HYDROLASE"/>
    <property type="match status" value="1"/>
</dbReference>
<dbReference type="RefSeq" id="WP_103286598.1">
    <property type="nucleotide sequence ID" value="NZ_LT981265.1"/>
</dbReference>
<feature type="domain" description="Cobalamin biosynthesis central region" evidence="4">
    <location>
        <begin position="171"/>
        <end position="264"/>
    </location>
</feature>
<dbReference type="Proteomes" id="UP000236248">
    <property type="component" value="Chromosome NCAV"/>
</dbReference>
<dbReference type="InterPro" id="IPR038029">
    <property type="entry name" value="GbiG_N_sf"/>
</dbReference>
<feature type="region of interest" description="Disordered" evidence="1">
    <location>
        <begin position="1"/>
        <end position="27"/>
    </location>
</feature>
<evidence type="ECO:0000259" key="4">
    <source>
        <dbReference type="Pfam" id="PF11761"/>
    </source>
</evidence>
<dbReference type="GeneID" id="41595635"/>
<reference evidence="6" key="1">
    <citation type="submission" date="2018-01" db="EMBL/GenBank/DDBJ databases">
        <authorList>
            <person name="Kerou L M."/>
        </authorList>
    </citation>
    <scope>NUCLEOTIDE SEQUENCE [LARGE SCALE GENOMIC DNA]</scope>
    <source>
        <strain evidence="6">SCU2</strain>
    </source>
</reference>
<dbReference type="InterPro" id="IPR021744">
    <property type="entry name" value="CbiG_N"/>
</dbReference>
<feature type="compositionally biased region" description="Basic residues" evidence="1">
    <location>
        <begin position="12"/>
        <end position="27"/>
    </location>
</feature>
<dbReference type="InterPro" id="IPR002750">
    <property type="entry name" value="CobE/GbiG_C"/>
</dbReference>
<organism evidence="5 6">
    <name type="scientific">Candidatus Nitrosocaldus cavascurensis</name>
    <dbReference type="NCBI Taxonomy" id="2058097"/>
    <lineage>
        <taxon>Archaea</taxon>
        <taxon>Nitrososphaerota</taxon>
        <taxon>Nitrososphaeria</taxon>
        <taxon>Candidatus Nitrosocaldales</taxon>
        <taxon>Candidatus Nitrosocaldaceae</taxon>
        <taxon>Candidatus Nitrosocaldus</taxon>
    </lineage>
</organism>
<accession>A0A2K5AT50</accession>
<dbReference type="EMBL" id="LT981265">
    <property type="protein sequence ID" value="SPC34807.1"/>
    <property type="molecule type" value="Genomic_DNA"/>
</dbReference>
<evidence type="ECO:0000256" key="1">
    <source>
        <dbReference type="SAM" id="MobiDB-lite"/>
    </source>
</evidence>
<name>A0A2K5AT50_9ARCH</name>
<dbReference type="KEGG" id="ncv:NCAV_1644"/>
<dbReference type="PANTHER" id="PTHR37477">
    <property type="entry name" value="COBALT-PRECORRIN-5A HYDROLASE"/>
    <property type="match status" value="1"/>
</dbReference>
<dbReference type="AlphaFoldDB" id="A0A2K5AT50"/>
<dbReference type="Pfam" id="PF11760">
    <property type="entry name" value="CbiG_N"/>
    <property type="match status" value="1"/>
</dbReference>
<keyword evidence="5" id="KW-0378">Hydrolase</keyword>
<dbReference type="Pfam" id="PF01890">
    <property type="entry name" value="CbiG_C"/>
    <property type="match status" value="1"/>
</dbReference>
<dbReference type="Gene3D" id="3.40.50.11220">
    <property type="match status" value="1"/>
</dbReference>
<feature type="domain" description="Cobalamin synthesis G N-terminal" evidence="3">
    <location>
        <begin position="87"/>
        <end position="166"/>
    </location>
</feature>
<evidence type="ECO:0000313" key="6">
    <source>
        <dbReference type="Proteomes" id="UP000236248"/>
    </source>
</evidence>
<dbReference type="InterPro" id="IPR036518">
    <property type="entry name" value="CobE/GbiG_C_sf"/>
</dbReference>
<feature type="compositionally biased region" description="Low complexity" evidence="1">
    <location>
        <begin position="1"/>
        <end position="11"/>
    </location>
</feature>
<sequence length="406" mass="44844">MDVPATTNTNHNHNHNNNHNHHDHPTNAKKGRVAVVAITKHGLEIAGRLKSIMREWDVYAPEKFRAAPVVTSMMEVNWYNEPSAVLISRLFNSYNALICIFSLGAVIRMIAPYIRDKRSDPAVLVIDDAARFVISALSGHLGGANALARLVARILNSTPVITTAADVNETIAVDLLGSEFGWRIDEASEHNITMLSAAMVNEEPIGIYQDAGERGWWSKELPKNVRIFNSIDELNASGLKALIITDRLIDGYAELLGRAVVYRPKSLVVGLGLHWDTSSDEIARGIENTFKDAMLSMYSIRCIATLERGYEVKGLKEFSERTGIPVEYYTKEQLASIKVPNPSTLVKMYEGTPSVAEAAALASASGKGGKDMEKDREKCELVVEKRKFPPNLTVAVARIIYDSQQQ</sequence>